<accession>A0ABQ3Y346</accession>
<evidence type="ECO:0000313" key="3">
    <source>
        <dbReference type="Proteomes" id="UP000609879"/>
    </source>
</evidence>
<name>A0ABQ3Y346_9ACTN</name>
<sequence length="127" mass="13350">MVPWSTATAVIACRASALRSSWSRSGDGAATGQHITWNDPAGLNPRPRAADCTAGVSTRPSVSAVTRVWASAVRVCSRAALASVYPSATALVMCRSQDQSESTITISSLTRAGSLRITSRRSSRQAR</sequence>
<organism evidence="2 3">
    <name type="scientific">Paractinoplanes deccanensis</name>
    <dbReference type="NCBI Taxonomy" id="113561"/>
    <lineage>
        <taxon>Bacteria</taxon>
        <taxon>Bacillati</taxon>
        <taxon>Actinomycetota</taxon>
        <taxon>Actinomycetes</taxon>
        <taxon>Micromonosporales</taxon>
        <taxon>Micromonosporaceae</taxon>
        <taxon>Paractinoplanes</taxon>
    </lineage>
</organism>
<feature type="region of interest" description="Disordered" evidence="1">
    <location>
        <begin position="29"/>
        <end position="49"/>
    </location>
</feature>
<dbReference type="Proteomes" id="UP000609879">
    <property type="component" value="Unassembled WGS sequence"/>
</dbReference>
<comment type="caution">
    <text evidence="2">The sequence shown here is derived from an EMBL/GenBank/DDBJ whole genome shotgun (WGS) entry which is preliminary data.</text>
</comment>
<protein>
    <recommendedName>
        <fullName evidence="4">Secreted protein</fullName>
    </recommendedName>
</protein>
<evidence type="ECO:0000313" key="2">
    <source>
        <dbReference type="EMBL" id="GID74414.1"/>
    </source>
</evidence>
<proteinExistence type="predicted"/>
<gene>
    <name evidence="2" type="ORF">Ade02nite_30550</name>
</gene>
<evidence type="ECO:0000256" key="1">
    <source>
        <dbReference type="SAM" id="MobiDB-lite"/>
    </source>
</evidence>
<reference evidence="2 3" key="1">
    <citation type="submission" date="2021-01" db="EMBL/GenBank/DDBJ databases">
        <title>Whole genome shotgun sequence of Actinoplanes deccanensis NBRC 13994.</title>
        <authorList>
            <person name="Komaki H."/>
            <person name="Tamura T."/>
        </authorList>
    </citation>
    <scope>NUCLEOTIDE SEQUENCE [LARGE SCALE GENOMIC DNA]</scope>
    <source>
        <strain evidence="2 3">NBRC 13994</strain>
    </source>
</reference>
<keyword evidence="3" id="KW-1185">Reference proteome</keyword>
<dbReference type="EMBL" id="BOMI01000059">
    <property type="protein sequence ID" value="GID74414.1"/>
    <property type="molecule type" value="Genomic_DNA"/>
</dbReference>
<evidence type="ECO:0008006" key="4">
    <source>
        <dbReference type="Google" id="ProtNLM"/>
    </source>
</evidence>